<dbReference type="STRING" id="551996.SAMN05192573_101712"/>
<keyword evidence="3" id="KW-1185">Reference proteome</keyword>
<evidence type="ECO:0000256" key="1">
    <source>
        <dbReference type="SAM" id="SignalP"/>
    </source>
</evidence>
<dbReference type="RefSeq" id="WP_091162883.1">
    <property type="nucleotide sequence ID" value="NZ_CP071878.2"/>
</dbReference>
<evidence type="ECO:0000313" key="2">
    <source>
        <dbReference type="EMBL" id="SDF91157.1"/>
    </source>
</evidence>
<dbReference type="EMBL" id="FNCG01000001">
    <property type="protein sequence ID" value="SDF91157.1"/>
    <property type="molecule type" value="Genomic_DNA"/>
</dbReference>
<feature type="signal peptide" evidence="1">
    <location>
        <begin position="1"/>
        <end position="22"/>
    </location>
</feature>
<feature type="chain" id="PRO_5011724104" description="WG repeat-containing protein" evidence="1">
    <location>
        <begin position="23"/>
        <end position="160"/>
    </location>
</feature>
<dbReference type="AlphaFoldDB" id="A0A1G7PXW5"/>
<accession>A0A1G7PXW5</accession>
<protein>
    <recommendedName>
        <fullName evidence="4">WG repeat-containing protein</fullName>
    </recommendedName>
</protein>
<proteinExistence type="predicted"/>
<sequence>MKKLKHLLTVAAIIVFAAGAFAQKAKDSTKYNFITIDGKGGIHNHAGTKLGYITKDNIVNDNQGHKLYFIDRDGNVIDAKGNKLGKAAKNGNYYNNNGEEILQLKNVDEAKCEILDPKGHSWGYAHRNYKLHACAAHCFFLEKKKLEEAKRDSLAKKGKS</sequence>
<keyword evidence="1" id="KW-0732">Signal</keyword>
<reference evidence="3" key="1">
    <citation type="submission" date="2016-10" db="EMBL/GenBank/DDBJ databases">
        <authorList>
            <person name="Varghese N."/>
            <person name="Submissions S."/>
        </authorList>
    </citation>
    <scope>NUCLEOTIDE SEQUENCE [LARGE SCALE GENOMIC DNA]</scope>
    <source>
        <strain evidence="3">Gh-67</strain>
    </source>
</reference>
<evidence type="ECO:0000313" key="3">
    <source>
        <dbReference type="Proteomes" id="UP000199705"/>
    </source>
</evidence>
<organism evidence="2 3">
    <name type="scientific">Mucilaginibacter gossypii</name>
    <dbReference type="NCBI Taxonomy" id="551996"/>
    <lineage>
        <taxon>Bacteria</taxon>
        <taxon>Pseudomonadati</taxon>
        <taxon>Bacteroidota</taxon>
        <taxon>Sphingobacteriia</taxon>
        <taxon>Sphingobacteriales</taxon>
        <taxon>Sphingobacteriaceae</taxon>
        <taxon>Mucilaginibacter</taxon>
    </lineage>
</organism>
<dbReference type="Proteomes" id="UP000199705">
    <property type="component" value="Unassembled WGS sequence"/>
</dbReference>
<gene>
    <name evidence="2" type="ORF">SAMN05192573_101712</name>
</gene>
<evidence type="ECO:0008006" key="4">
    <source>
        <dbReference type="Google" id="ProtNLM"/>
    </source>
</evidence>
<name>A0A1G7PXW5_9SPHI</name>